<feature type="transmembrane region" description="Helical" evidence="7">
    <location>
        <begin position="334"/>
        <end position="356"/>
    </location>
</feature>
<evidence type="ECO:0000256" key="5">
    <source>
        <dbReference type="ARBA" id="ARBA00023136"/>
    </source>
</evidence>
<evidence type="ECO:0000256" key="4">
    <source>
        <dbReference type="ARBA" id="ARBA00022989"/>
    </source>
</evidence>
<feature type="transmembrane region" description="Helical" evidence="7">
    <location>
        <begin position="135"/>
        <end position="154"/>
    </location>
</feature>
<dbReference type="InterPro" id="IPR047218">
    <property type="entry name" value="YocR/YhdH-like"/>
</dbReference>
<evidence type="ECO:0000313" key="9">
    <source>
        <dbReference type="Proteomes" id="UP000886251"/>
    </source>
</evidence>
<feature type="transmembrane region" description="Helical" evidence="7">
    <location>
        <begin position="201"/>
        <end position="228"/>
    </location>
</feature>
<gene>
    <name evidence="8" type="ORF">ENI96_13815</name>
</gene>
<comment type="caution">
    <text evidence="8">The sequence shown here is derived from an EMBL/GenBank/DDBJ whole genome shotgun (WGS) entry which is preliminary data.</text>
</comment>
<feature type="transmembrane region" description="Helical" evidence="7">
    <location>
        <begin position="28"/>
        <end position="51"/>
    </location>
</feature>
<evidence type="ECO:0000256" key="1">
    <source>
        <dbReference type="ARBA" id="ARBA00004141"/>
    </source>
</evidence>
<feature type="transmembrane region" description="Helical" evidence="7">
    <location>
        <begin position="161"/>
        <end position="181"/>
    </location>
</feature>
<dbReference type="InterPro" id="IPR000175">
    <property type="entry name" value="Na/ntran_symport"/>
</dbReference>
<comment type="similarity">
    <text evidence="6">Belongs to the sodium:neurotransmitter symporter (SNF) (TC 2.A.22) family.</text>
</comment>
<dbReference type="Proteomes" id="UP000886251">
    <property type="component" value="Unassembled WGS sequence"/>
</dbReference>
<reference evidence="8" key="1">
    <citation type="journal article" date="2020" name="mSystems">
        <title>Genome- and Community-Level Interaction Insights into Carbon Utilization and Element Cycling Functions of Hydrothermarchaeota in Hydrothermal Sediment.</title>
        <authorList>
            <person name="Zhou Z."/>
            <person name="Liu Y."/>
            <person name="Xu W."/>
            <person name="Pan J."/>
            <person name="Luo Z.H."/>
            <person name="Li M."/>
        </authorList>
    </citation>
    <scope>NUCLEOTIDE SEQUENCE [LARGE SCALE GENOMIC DNA]</scope>
    <source>
        <strain evidence="8">HyVt-443</strain>
    </source>
</reference>
<dbReference type="PROSITE" id="PS00610">
    <property type="entry name" value="NA_NEUROTRAN_SYMP_1"/>
    <property type="match status" value="1"/>
</dbReference>
<dbReference type="PANTHER" id="PTHR42948">
    <property type="entry name" value="TRANSPORTER"/>
    <property type="match status" value="1"/>
</dbReference>
<name>A0A831RRK1_9GAMM</name>
<feature type="transmembrane region" description="Helical" evidence="7">
    <location>
        <begin position="376"/>
        <end position="397"/>
    </location>
</feature>
<comment type="subcellular location">
    <subcellularLocation>
        <location evidence="1">Membrane</location>
        <topology evidence="1">Multi-pass membrane protein</topology>
    </subcellularLocation>
</comment>
<evidence type="ECO:0000313" key="8">
    <source>
        <dbReference type="EMBL" id="HEB97494.1"/>
    </source>
</evidence>
<evidence type="ECO:0000256" key="2">
    <source>
        <dbReference type="ARBA" id="ARBA00022448"/>
    </source>
</evidence>
<keyword evidence="2 6" id="KW-0813">Transport</keyword>
<sequence>MLAAVGSAVGLGNIWKFPYLAGANGGGAFVLVYLLCVAVVGIPLLIAEVLIGRHGRLSPVNSLARLARKAHASHLWPLAGAVGMVAGLIILSFYSVIGGWALAYVVRTASGLFVDVTAEGAANIFQGLIRDPERLLAWHTLFILMTALVAVRGVRSGLEQAVRLLVPALIILLLVVVGYNLNSGHFMQALDFLFRPDFDRFGANGALQALGHAFFTLSLGMGAMLIYGSYLPAAAPIPRMALAVALLDTLIAMLAGLAIFPLVFANDLAPGSGPGLLFTTLPVAFGHMPGGTYVGTLFFLLLVLAAWTSAISLLEPLVAWLVENLRLQRSRSVTLAAFLAWLLGLVSLLSFSRWAFSFRFGGQVRHNGWFDALDVLTSGIMLPAVGLAIALFGGWVLPRRITAGELGNGPVGHLWRLAIRYLVPLAIATVFLGMTGVI</sequence>
<keyword evidence="6" id="KW-0769">Symport</keyword>
<keyword evidence="5 7" id="KW-0472">Membrane</keyword>
<dbReference type="Pfam" id="PF00209">
    <property type="entry name" value="SNF"/>
    <property type="match status" value="2"/>
</dbReference>
<evidence type="ECO:0000256" key="7">
    <source>
        <dbReference type="SAM" id="Phobius"/>
    </source>
</evidence>
<dbReference type="NCBIfam" id="NF037979">
    <property type="entry name" value="Na_transp"/>
    <property type="match status" value="1"/>
</dbReference>
<accession>A0A831RRK1</accession>
<protein>
    <recommendedName>
        <fullName evidence="6">Transporter</fullName>
    </recommendedName>
</protein>
<evidence type="ECO:0000256" key="3">
    <source>
        <dbReference type="ARBA" id="ARBA00022692"/>
    </source>
</evidence>
<feature type="transmembrane region" description="Helical" evidence="7">
    <location>
        <begin position="297"/>
        <end position="322"/>
    </location>
</feature>
<dbReference type="PANTHER" id="PTHR42948:SF1">
    <property type="entry name" value="TRANSPORTER"/>
    <property type="match status" value="1"/>
</dbReference>
<proteinExistence type="inferred from homology"/>
<dbReference type="SUPFAM" id="SSF161070">
    <property type="entry name" value="SNF-like"/>
    <property type="match status" value="1"/>
</dbReference>
<feature type="transmembrane region" description="Helical" evidence="7">
    <location>
        <begin position="418"/>
        <end position="437"/>
    </location>
</feature>
<dbReference type="CDD" id="cd10336">
    <property type="entry name" value="SLC6sbd_Tyt1-Like"/>
    <property type="match status" value="1"/>
</dbReference>
<dbReference type="GO" id="GO:0015293">
    <property type="term" value="F:symporter activity"/>
    <property type="evidence" value="ECO:0007669"/>
    <property type="project" value="UniProtKB-KW"/>
</dbReference>
<dbReference type="PROSITE" id="PS50267">
    <property type="entry name" value="NA_NEUROTRAN_SYMP_3"/>
    <property type="match status" value="1"/>
</dbReference>
<evidence type="ECO:0000256" key="6">
    <source>
        <dbReference type="RuleBase" id="RU003732"/>
    </source>
</evidence>
<dbReference type="PRINTS" id="PR00176">
    <property type="entry name" value="NANEUSMPORT"/>
</dbReference>
<dbReference type="EMBL" id="DRKP01000174">
    <property type="protein sequence ID" value="HEB97494.1"/>
    <property type="molecule type" value="Genomic_DNA"/>
</dbReference>
<dbReference type="InterPro" id="IPR037272">
    <property type="entry name" value="SNS_sf"/>
</dbReference>
<feature type="transmembrane region" description="Helical" evidence="7">
    <location>
        <begin position="240"/>
        <end position="264"/>
    </location>
</feature>
<feature type="transmembrane region" description="Helical" evidence="7">
    <location>
        <begin position="75"/>
        <end position="97"/>
    </location>
</feature>
<organism evidence="8 9">
    <name type="scientific">Sedimenticola thiotaurini</name>
    <dbReference type="NCBI Taxonomy" id="1543721"/>
    <lineage>
        <taxon>Bacteria</taxon>
        <taxon>Pseudomonadati</taxon>
        <taxon>Pseudomonadota</taxon>
        <taxon>Gammaproteobacteria</taxon>
        <taxon>Chromatiales</taxon>
        <taxon>Sedimenticolaceae</taxon>
        <taxon>Sedimenticola</taxon>
    </lineage>
</organism>
<keyword evidence="3 6" id="KW-0812">Transmembrane</keyword>
<dbReference type="AlphaFoldDB" id="A0A831RRK1"/>
<dbReference type="GO" id="GO:0016020">
    <property type="term" value="C:membrane"/>
    <property type="evidence" value="ECO:0007669"/>
    <property type="project" value="UniProtKB-SubCell"/>
</dbReference>
<keyword evidence="4 7" id="KW-1133">Transmembrane helix</keyword>